<evidence type="ECO:0000313" key="1">
    <source>
        <dbReference type="EMBL" id="WMN07864.1"/>
    </source>
</evidence>
<proteinExistence type="predicted"/>
<dbReference type="EMBL" id="CP129970">
    <property type="protein sequence ID" value="WMN07864.1"/>
    <property type="molecule type" value="Genomic_DNA"/>
</dbReference>
<sequence>MTKHLIDFRKFYVALSLVLIIHNLNAQDTTDIKRSQYVIGDDIRKQYVHLELGGRTFLMGSFNYEYLISEQFAIGCGLGIINFQRGEISRNNNGATETGKYLDISTSQMIYGNYFIGKDNHKLYFTVGISNFLFTNRNTYVKETEISWETELEFNTGIGYQFTSNKIYFRFTGYLISLAESTEWFPKYLPWVGISTGIKF</sequence>
<reference evidence="1" key="1">
    <citation type="submission" date="2023-08" db="EMBL/GenBank/DDBJ databases">
        <title>Comparative genomics and taxonomic characterization of three novel marine species of genus Marivirga.</title>
        <authorList>
            <person name="Muhammad N."/>
            <person name="Kim S.-G."/>
        </authorList>
    </citation>
    <scope>NUCLEOTIDE SEQUENCE [LARGE SCALE GENOMIC DNA]</scope>
    <source>
        <strain evidence="1">ABR2-2</strain>
    </source>
</reference>
<organism evidence="1 2">
    <name type="scientific">Marivirga arenosa</name>
    <dbReference type="NCBI Taxonomy" id="3059076"/>
    <lineage>
        <taxon>Bacteria</taxon>
        <taxon>Pseudomonadati</taxon>
        <taxon>Bacteroidota</taxon>
        <taxon>Cytophagia</taxon>
        <taxon>Cytophagales</taxon>
        <taxon>Marivirgaceae</taxon>
        <taxon>Marivirga</taxon>
    </lineage>
</organism>
<evidence type="ECO:0008006" key="3">
    <source>
        <dbReference type="Google" id="ProtNLM"/>
    </source>
</evidence>
<protein>
    <recommendedName>
        <fullName evidence="3">Outer membrane protein beta-barrel domain-containing protein</fullName>
    </recommendedName>
</protein>
<gene>
    <name evidence="1" type="ORF">QYS48_30140</name>
</gene>
<name>A0AA51RDG5_9BACT</name>
<evidence type="ECO:0000313" key="2">
    <source>
        <dbReference type="Proteomes" id="UP001244443"/>
    </source>
</evidence>
<dbReference type="RefSeq" id="WP_308358151.1">
    <property type="nucleotide sequence ID" value="NZ_CP129970.2"/>
</dbReference>
<keyword evidence="2" id="KW-1185">Reference proteome</keyword>
<dbReference type="AlphaFoldDB" id="A0AA51RDG5"/>
<dbReference type="Proteomes" id="UP001244443">
    <property type="component" value="Chromosome"/>
</dbReference>
<accession>A0AA51RDG5</accession>